<dbReference type="PANTHER" id="PTHR30537:SF74">
    <property type="entry name" value="HTH-TYPE TRANSCRIPTIONAL REGULATOR TRPI"/>
    <property type="match status" value="1"/>
</dbReference>
<evidence type="ECO:0000259" key="5">
    <source>
        <dbReference type="PROSITE" id="PS50931"/>
    </source>
</evidence>
<dbReference type="Gene3D" id="1.10.10.10">
    <property type="entry name" value="Winged helix-like DNA-binding domain superfamily/Winged helix DNA-binding domain"/>
    <property type="match status" value="1"/>
</dbReference>
<sequence length="305" mass="32850">MLRKAPPLESVEIFVAAAQGNSLRAVGRRLALSPSAVSRRIAALEQFLGTQLFDRAAQSLALNAVGERYLEDVAPAIRSIQNATEAIRLGEARALRVATSHSLGGWLLSHLPAFQRETGVDVEIAVTRDVQTLASGEVHLAIWGDLAVPAGIAAVHLLTPETVPVCAPHLADGRAMPTAEAELPHYPLVSVRQPVGLWERWFAMAGLELETGKLNLRSFDTLQLAYEAAAAGSGITLAMPLISNSFLAGGRLVVCTRRAFPLGASYQLFRSVERPQHPAADIFTPWLREQIDRSAAEFRGMLQAA</sequence>
<dbReference type="EMBL" id="CP144918">
    <property type="protein sequence ID" value="WWA46948.1"/>
    <property type="molecule type" value="Genomic_DNA"/>
</dbReference>
<dbReference type="RefSeq" id="WP_338445840.1">
    <property type="nucleotide sequence ID" value="NZ_CP144918.1"/>
</dbReference>
<feature type="domain" description="HTH lysR-type" evidence="5">
    <location>
        <begin position="6"/>
        <end position="63"/>
    </location>
</feature>
<accession>A0ABZ2D1M5</accession>
<dbReference type="PANTHER" id="PTHR30537">
    <property type="entry name" value="HTH-TYPE TRANSCRIPTIONAL REGULATOR"/>
    <property type="match status" value="1"/>
</dbReference>
<evidence type="ECO:0000256" key="2">
    <source>
        <dbReference type="ARBA" id="ARBA00023015"/>
    </source>
</evidence>
<dbReference type="PROSITE" id="PS50931">
    <property type="entry name" value="HTH_LYSR"/>
    <property type="match status" value="1"/>
</dbReference>
<comment type="similarity">
    <text evidence="1">Belongs to the LysR transcriptional regulatory family.</text>
</comment>
<dbReference type="SUPFAM" id="SSF53850">
    <property type="entry name" value="Periplasmic binding protein-like II"/>
    <property type="match status" value="1"/>
</dbReference>
<organism evidence="6 7">
    <name type="scientific">Pelagerythrobacter marensis</name>
    <dbReference type="NCBI Taxonomy" id="543877"/>
    <lineage>
        <taxon>Bacteria</taxon>
        <taxon>Pseudomonadati</taxon>
        <taxon>Pseudomonadota</taxon>
        <taxon>Alphaproteobacteria</taxon>
        <taxon>Sphingomonadales</taxon>
        <taxon>Erythrobacteraceae</taxon>
        <taxon>Pelagerythrobacter</taxon>
    </lineage>
</organism>
<evidence type="ECO:0000313" key="7">
    <source>
        <dbReference type="Proteomes" id="UP001335183"/>
    </source>
</evidence>
<dbReference type="InterPro" id="IPR036390">
    <property type="entry name" value="WH_DNA-bd_sf"/>
</dbReference>
<dbReference type="Pfam" id="PF03466">
    <property type="entry name" value="LysR_substrate"/>
    <property type="match status" value="1"/>
</dbReference>
<evidence type="ECO:0000256" key="1">
    <source>
        <dbReference type="ARBA" id="ARBA00009437"/>
    </source>
</evidence>
<gene>
    <name evidence="6" type="ORF">V5F89_11880</name>
</gene>
<keyword evidence="4" id="KW-0804">Transcription</keyword>
<name>A0ABZ2D1M5_9SPHN</name>
<dbReference type="InterPro" id="IPR000847">
    <property type="entry name" value="LysR_HTH_N"/>
</dbReference>
<evidence type="ECO:0000256" key="4">
    <source>
        <dbReference type="ARBA" id="ARBA00023163"/>
    </source>
</evidence>
<reference evidence="6 7" key="1">
    <citation type="submission" date="2024-02" db="EMBL/GenBank/DDBJ databases">
        <title>The whole genome sequence of five bacterial samples isolated from Abu Dhabi Sabkha-shore region.</title>
        <authorList>
            <person name="Sudalaimuthuasari N."/>
            <person name="Sarfraz B."/>
            <person name="Tuyisabe J.D."/>
            <person name="Mugisha Ntwali L.D.M."/>
            <person name="Ali A.I.A.A."/>
            <person name="Almansoori S.Z.A."/>
            <person name="Alajami H.S.A."/>
            <person name="Almeqbaali A.A.S."/>
            <person name="Kundu B."/>
            <person name="Saeed E.E."/>
            <person name="Sukumarinath V."/>
            <person name="Mishra A.K."/>
            <person name="Hazzouri K.M."/>
            <person name="Almaskari R."/>
            <person name="Sharma A.K."/>
            <person name="Amiri K.M.A."/>
        </authorList>
    </citation>
    <scope>NUCLEOTIDE SEQUENCE [LARGE SCALE GENOMIC DNA]</scope>
    <source>
        <strain evidence="7">kcgeb_sd</strain>
    </source>
</reference>
<dbReference type="Gene3D" id="3.40.190.10">
    <property type="entry name" value="Periplasmic binding protein-like II"/>
    <property type="match status" value="2"/>
</dbReference>
<dbReference type="SUPFAM" id="SSF46785">
    <property type="entry name" value="Winged helix' DNA-binding domain"/>
    <property type="match status" value="1"/>
</dbReference>
<protein>
    <submittedName>
        <fullName evidence="6">LysR substrate-binding domain-containing protein</fullName>
    </submittedName>
</protein>
<keyword evidence="3" id="KW-0238">DNA-binding</keyword>
<keyword evidence="2" id="KW-0805">Transcription regulation</keyword>
<evidence type="ECO:0000256" key="3">
    <source>
        <dbReference type="ARBA" id="ARBA00023125"/>
    </source>
</evidence>
<dbReference type="InterPro" id="IPR058163">
    <property type="entry name" value="LysR-type_TF_proteobact-type"/>
</dbReference>
<dbReference type="Pfam" id="PF00126">
    <property type="entry name" value="HTH_1"/>
    <property type="match status" value="1"/>
</dbReference>
<dbReference type="InterPro" id="IPR036388">
    <property type="entry name" value="WH-like_DNA-bd_sf"/>
</dbReference>
<dbReference type="Proteomes" id="UP001335183">
    <property type="component" value="Chromosome"/>
</dbReference>
<dbReference type="InterPro" id="IPR005119">
    <property type="entry name" value="LysR_subst-bd"/>
</dbReference>
<proteinExistence type="inferred from homology"/>
<keyword evidence="7" id="KW-1185">Reference proteome</keyword>
<evidence type="ECO:0000313" key="6">
    <source>
        <dbReference type="EMBL" id="WWA46948.1"/>
    </source>
</evidence>